<evidence type="ECO:0000256" key="6">
    <source>
        <dbReference type="ARBA" id="ARBA00022968"/>
    </source>
</evidence>
<keyword evidence="7 10" id="KW-1133">Transmembrane helix</keyword>
<dbReference type="InterPro" id="IPR002659">
    <property type="entry name" value="Glyco_trans_31"/>
</dbReference>
<evidence type="ECO:0000256" key="9">
    <source>
        <dbReference type="ARBA" id="ARBA00023136"/>
    </source>
</evidence>
<dbReference type="GO" id="GO:0008194">
    <property type="term" value="F:UDP-glycosyltransferase activity"/>
    <property type="evidence" value="ECO:0007669"/>
    <property type="project" value="TreeGrafter"/>
</dbReference>
<gene>
    <name evidence="11" type="ORF">BOKJ2_LOCUS13722</name>
</gene>
<dbReference type="Gene3D" id="3.90.550.50">
    <property type="match status" value="1"/>
</dbReference>
<proteinExistence type="inferred from homology"/>
<dbReference type="AlphaFoldDB" id="A0A811LRA8"/>
<evidence type="ECO:0000256" key="2">
    <source>
        <dbReference type="ARBA" id="ARBA00008661"/>
    </source>
</evidence>
<accession>A0A811LRA8</accession>
<keyword evidence="4" id="KW-0808">Transferase</keyword>
<evidence type="ECO:0000256" key="3">
    <source>
        <dbReference type="ARBA" id="ARBA00022676"/>
    </source>
</evidence>
<evidence type="ECO:0000313" key="11">
    <source>
        <dbReference type="EMBL" id="CAD5229663.1"/>
    </source>
</evidence>
<protein>
    <recommendedName>
        <fullName evidence="10">Hexosyltransferase</fullName>
        <ecNumber evidence="10">2.4.1.-</ecNumber>
    </recommendedName>
</protein>
<evidence type="ECO:0000256" key="8">
    <source>
        <dbReference type="ARBA" id="ARBA00023034"/>
    </source>
</evidence>
<dbReference type="GO" id="GO:0000139">
    <property type="term" value="C:Golgi membrane"/>
    <property type="evidence" value="ECO:0007669"/>
    <property type="project" value="UniProtKB-SubCell"/>
</dbReference>
<comment type="subcellular location">
    <subcellularLocation>
        <location evidence="1 10">Golgi apparatus membrane</location>
        <topology evidence="1 10">Single-pass type II membrane protein</topology>
    </subcellularLocation>
</comment>
<dbReference type="Proteomes" id="UP000783686">
    <property type="component" value="Unassembled WGS sequence"/>
</dbReference>
<dbReference type="OrthoDB" id="5957813at2759"/>
<evidence type="ECO:0000256" key="10">
    <source>
        <dbReference type="RuleBase" id="RU363063"/>
    </source>
</evidence>
<evidence type="ECO:0000256" key="5">
    <source>
        <dbReference type="ARBA" id="ARBA00022692"/>
    </source>
</evidence>
<comment type="caution">
    <text evidence="11">The sequence shown here is derived from an EMBL/GenBank/DDBJ whole genome shotgun (WGS) entry which is preliminary data.</text>
</comment>
<evidence type="ECO:0000256" key="4">
    <source>
        <dbReference type="ARBA" id="ARBA00022679"/>
    </source>
</evidence>
<evidence type="ECO:0000256" key="7">
    <source>
        <dbReference type="ARBA" id="ARBA00022989"/>
    </source>
</evidence>
<keyword evidence="12" id="KW-1185">Reference proteome</keyword>
<name>A0A811LRA8_9BILA</name>
<dbReference type="EMBL" id="CAJFDH010000006">
    <property type="protein sequence ID" value="CAD5229663.1"/>
    <property type="molecule type" value="Genomic_DNA"/>
</dbReference>
<keyword evidence="5 10" id="KW-0812">Transmembrane</keyword>
<dbReference type="EMBL" id="CAJFCW020000006">
    <property type="protein sequence ID" value="CAG9127164.1"/>
    <property type="molecule type" value="Genomic_DNA"/>
</dbReference>
<keyword evidence="8 10" id="KW-0333">Golgi apparatus</keyword>
<sequence>MFNARYVKQRTLNVLKWRVKVSKFYLPVVPLVLLALFLVTFSGFTDFFWEVDFSSCFKWSDIDVRDEVVKELTGQKASKNYMNDIEKFKLHSEQYKCDLNKTSLLILIKSAPDRVERRNAYRRTLSTINLHMKWKVRTLFVLGHYDNQLESVTTENKFYKDMIIGDFVDNYYNNTYKMVYSIKTAYEYCGEVPYLVSMDDDYMISIPNLIEYLNKHTKNEQLYAGYRVDSSPFRLRFQRYAISLDEYPYNLYPPYITGGLVIYTPQAVKEFYIAIKYLKLFKFDDIYAGIIAYYLGYNPQMLSTVPITRDGYEFGLKVGEHGYTADEIEQTLLGINKDVQIKQLMVL</sequence>
<dbReference type="Pfam" id="PF01762">
    <property type="entry name" value="Galactosyl_T"/>
    <property type="match status" value="1"/>
</dbReference>
<dbReference type="GO" id="GO:0006493">
    <property type="term" value="P:protein O-linked glycosylation"/>
    <property type="evidence" value="ECO:0007669"/>
    <property type="project" value="TreeGrafter"/>
</dbReference>
<dbReference type="Proteomes" id="UP000614601">
    <property type="component" value="Unassembled WGS sequence"/>
</dbReference>
<dbReference type="GO" id="GO:0016758">
    <property type="term" value="F:hexosyltransferase activity"/>
    <property type="evidence" value="ECO:0007669"/>
    <property type="project" value="InterPro"/>
</dbReference>
<organism evidence="11 12">
    <name type="scientific">Bursaphelenchus okinawaensis</name>
    <dbReference type="NCBI Taxonomy" id="465554"/>
    <lineage>
        <taxon>Eukaryota</taxon>
        <taxon>Metazoa</taxon>
        <taxon>Ecdysozoa</taxon>
        <taxon>Nematoda</taxon>
        <taxon>Chromadorea</taxon>
        <taxon>Rhabditida</taxon>
        <taxon>Tylenchina</taxon>
        <taxon>Tylenchomorpha</taxon>
        <taxon>Aphelenchoidea</taxon>
        <taxon>Aphelenchoididae</taxon>
        <taxon>Bursaphelenchus</taxon>
    </lineage>
</organism>
<keyword evidence="3 10" id="KW-0328">Glycosyltransferase</keyword>
<evidence type="ECO:0000313" key="12">
    <source>
        <dbReference type="Proteomes" id="UP000614601"/>
    </source>
</evidence>
<keyword evidence="9 10" id="KW-0472">Membrane</keyword>
<reference evidence="11" key="1">
    <citation type="submission" date="2020-09" db="EMBL/GenBank/DDBJ databases">
        <authorList>
            <person name="Kikuchi T."/>
        </authorList>
    </citation>
    <scope>NUCLEOTIDE SEQUENCE</scope>
    <source>
        <strain evidence="11">SH1</strain>
    </source>
</reference>
<evidence type="ECO:0000256" key="1">
    <source>
        <dbReference type="ARBA" id="ARBA00004323"/>
    </source>
</evidence>
<dbReference type="EC" id="2.4.1.-" evidence="10"/>
<keyword evidence="6 10" id="KW-0735">Signal-anchor</keyword>
<comment type="similarity">
    <text evidence="2 10">Belongs to the glycosyltransferase 31 family.</text>
</comment>
<dbReference type="PANTHER" id="PTHR11214:SF349">
    <property type="entry name" value="BETA-1,3-GALACTOSYLTRANSFERASE BRN"/>
    <property type="match status" value="1"/>
</dbReference>
<feature type="transmembrane region" description="Helical" evidence="10">
    <location>
        <begin position="24"/>
        <end position="49"/>
    </location>
</feature>
<dbReference type="PANTHER" id="PTHR11214">
    <property type="entry name" value="BETA-1,3-N-ACETYLGLUCOSAMINYLTRANSFERASE"/>
    <property type="match status" value="1"/>
</dbReference>